<dbReference type="InterPro" id="IPR001480">
    <property type="entry name" value="Bulb-type_lectin_dom"/>
</dbReference>
<accession>A0AAD5IJ17</accession>
<dbReference type="PANTHER" id="PTHR47976:SF7">
    <property type="entry name" value="RECEPTOR-LIKE SERINE_THREONINE-PROTEIN KINASE"/>
    <property type="match status" value="1"/>
</dbReference>
<dbReference type="SUPFAM" id="SSF51110">
    <property type="entry name" value="alpha-D-mannose-specific plant lectins"/>
    <property type="match status" value="4"/>
</dbReference>
<evidence type="ECO:0000256" key="13">
    <source>
        <dbReference type="ARBA" id="ARBA00023253"/>
    </source>
</evidence>
<dbReference type="Pfam" id="PF00954">
    <property type="entry name" value="S_locus_glycop"/>
    <property type="match status" value="2"/>
</dbReference>
<dbReference type="CDD" id="cd06222">
    <property type="entry name" value="RNase_H_like"/>
    <property type="match status" value="1"/>
</dbReference>
<dbReference type="Pfam" id="PF10250">
    <property type="entry name" value="O-FucT"/>
    <property type="match status" value="1"/>
</dbReference>
<dbReference type="GO" id="GO:0006004">
    <property type="term" value="P:fucose metabolic process"/>
    <property type="evidence" value="ECO:0007669"/>
    <property type="project" value="UniProtKB-KW"/>
</dbReference>
<reference evidence="18" key="1">
    <citation type="journal article" date="2022" name="Plant J.">
        <title>Strategies of tolerance reflected in two North American maple genomes.</title>
        <authorList>
            <person name="McEvoy S.L."/>
            <person name="Sezen U.U."/>
            <person name="Trouern-Trend A."/>
            <person name="McMahon S.M."/>
            <person name="Schaberg P.G."/>
            <person name="Yang J."/>
            <person name="Wegrzyn J.L."/>
            <person name="Swenson N.G."/>
        </authorList>
    </citation>
    <scope>NUCLEOTIDE SEQUENCE</scope>
    <source>
        <strain evidence="18">91603</strain>
    </source>
</reference>
<evidence type="ECO:0000256" key="12">
    <source>
        <dbReference type="ARBA" id="ARBA00023180"/>
    </source>
</evidence>
<dbReference type="Proteomes" id="UP001064489">
    <property type="component" value="Chromosome 10"/>
</dbReference>
<comment type="caution">
    <text evidence="18">The sequence shown here is derived from an EMBL/GenBank/DDBJ whole genome shotgun (WGS) entry which is preliminary data.</text>
</comment>
<dbReference type="GO" id="GO:0016020">
    <property type="term" value="C:membrane"/>
    <property type="evidence" value="ECO:0007669"/>
    <property type="project" value="UniProtKB-SubCell"/>
</dbReference>
<keyword evidence="11" id="KW-1015">Disulfide bond</keyword>
<dbReference type="FunFam" id="2.90.10.10:FF:000026">
    <property type="entry name" value="Serine/threonine-protein kinase"/>
    <property type="match status" value="2"/>
</dbReference>
<comment type="pathway">
    <text evidence="2">Glycan metabolism.</text>
</comment>
<dbReference type="GO" id="GO:0004523">
    <property type="term" value="F:RNA-DNA hybrid ribonuclease activity"/>
    <property type="evidence" value="ECO:0007669"/>
    <property type="project" value="InterPro"/>
</dbReference>
<feature type="domain" description="Bulb-type lectin" evidence="17">
    <location>
        <begin position="581"/>
        <end position="695"/>
    </location>
</feature>
<evidence type="ECO:0000259" key="17">
    <source>
        <dbReference type="PROSITE" id="PS50927"/>
    </source>
</evidence>
<dbReference type="Gene3D" id="3.30.420.10">
    <property type="entry name" value="Ribonuclease H-like superfamily/Ribonuclease H"/>
    <property type="match status" value="1"/>
</dbReference>
<keyword evidence="6 16" id="KW-0812">Transmembrane</keyword>
<feature type="transmembrane region" description="Helical" evidence="16">
    <location>
        <begin position="555"/>
        <end position="578"/>
    </location>
</feature>
<sequence>MLSFTGCTYGLTGAESEELRIMRENTNHWKVKKINSTEQRIGGLCPLTPKEVGIFLQALGYPPSTLIYIAAGEIYGGNTHLSELMSHFPNLVFKETLATKEELKAFARHASQTAALDYIISVESDVFVPSYSGNMARAVEGHRRFLGHRKTITPDRKGLVKLFDKLEIGKLREGSSLSSLVQKMHKSWQGAPRKRRVALPGLKGIPEKTVVWTANRDDSPVSGNATLLFTATDGRLVLQTPQGQETSITDIPQSAYYVSMLDTGNFVLCNSDGDIIWQTFAHPTDTLLPTQRLTAGKQLISSASKTDQSTDGNLVQYPNDDITVPTAYWASGTYGMGDKMSLNLDENGNIYLLNATGFNVKNITSGVYATPGAIYLLRIDWDGLFRLYSHNLSPSSRWSVPWNSTTDRCDARGLCGLNSFCVSNDLEPGCSCLPGFAPVIQGNWTSGCERNFTAESCKNKGRNYIIRAEDNTIWQDVSYSVQSQTSKEDCKQACLVDCNCEAALYKDGQCKKQRLPLKYGRRSSQSGSIAFVKVEDTSESFIDMLLPTREGKKGILTKIIICLFVSLLVVNVVILGVIHHRYRASSFRRISYNGNIGICGDIAPRSFSYAELEVMTDGIPEKTVVWTANRDDSPVSGKATLLFTATDGRLVLQTPQGQETSIADIPQFASYVSMLDTGNFVLCNSDGDIIWQTFAHPTDTLLPTQRLTAGKQLISSASKTDQSTDGNLVQYPNDAITVPTAYWASGTDGMGGKTSLNLDENGNICLLNATGFNVDNITSGVYATPGVIYLLRIDWDGLFRLYSHNLSPSSRWSVPWNSTTDRCAARGLCGLNSFCVSNDLEPGCSCLPGFAPVIQGNWTSGCERNFTAESCKNKGRNYIIRAEDNTIWQDVSYSVQSQTSKEDCRQACLVDCNCEVALYKDGSCKKQRLPLRYERRSLQSGSTAFIKVEDTSESFLPTREGKREIIKDIIIIIISCLFVSSLVVIVVILVVVNHRHHVSSYRRTCHNGDIEFCEDIAPRQEHKFKHKRQEASRTKRNENILCQYTVGNVDAPSAELLAIQKACPFCASKESLGGRSICIESDSEVAVFWVNDTNFGNLSMVNVIYDICSTMHILGNMTIRFVPRSANSIADGLAKKGLALNGEKIVWREF</sequence>
<gene>
    <name evidence="18" type="ORF">LWI28_011145</name>
</gene>
<dbReference type="FunFam" id="3.40.50.11350:FF:000011">
    <property type="entry name" value="O-fucosyltransferase 28"/>
    <property type="match status" value="1"/>
</dbReference>
<evidence type="ECO:0000256" key="3">
    <source>
        <dbReference type="ARBA" id="ARBA00007737"/>
    </source>
</evidence>
<keyword evidence="12" id="KW-0325">Glycoprotein</keyword>
<keyword evidence="5" id="KW-0808">Transferase</keyword>
<evidence type="ECO:0000256" key="15">
    <source>
        <dbReference type="ARBA" id="ARBA00030350"/>
    </source>
</evidence>
<evidence type="ECO:0000256" key="6">
    <source>
        <dbReference type="ARBA" id="ARBA00022692"/>
    </source>
</evidence>
<keyword evidence="14" id="KW-0119">Carbohydrate metabolism</keyword>
<dbReference type="InterPro" id="IPR019378">
    <property type="entry name" value="GDP-Fuc_O-FucTrfase"/>
</dbReference>
<evidence type="ECO:0000256" key="5">
    <source>
        <dbReference type="ARBA" id="ARBA00022679"/>
    </source>
</evidence>
<feature type="domain" description="Bulb-type lectin" evidence="17">
    <location>
        <begin position="698"/>
        <end position="814"/>
    </location>
</feature>
<dbReference type="FunFam" id="2.90.10.30:FF:000003">
    <property type="entry name" value="Os04g0303100 protein"/>
    <property type="match status" value="1"/>
</dbReference>
<dbReference type="InterPro" id="IPR002156">
    <property type="entry name" value="RNaseH_domain"/>
</dbReference>
<keyword evidence="7" id="KW-0732">Signal</keyword>
<dbReference type="PROSITE" id="PS50927">
    <property type="entry name" value="BULB_LECTIN"/>
    <property type="match status" value="4"/>
</dbReference>
<dbReference type="InterPro" id="IPR000858">
    <property type="entry name" value="S_locus_glycoprot_dom"/>
</dbReference>
<evidence type="ECO:0000256" key="1">
    <source>
        <dbReference type="ARBA" id="ARBA00004606"/>
    </source>
</evidence>
<keyword evidence="19" id="KW-1185">Reference proteome</keyword>
<keyword evidence="9 16" id="KW-1133">Transmembrane helix</keyword>
<dbReference type="GO" id="GO:0003676">
    <property type="term" value="F:nucleic acid binding"/>
    <property type="evidence" value="ECO:0007669"/>
    <property type="project" value="InterPro"/>
</dbReference>
<dbReference type="PANTHER" id="PTHR47976">
    <property type="entry name" value="G-TYPE LECTIN S-RECEPTOR-LIKE SERINE/THREONINE-PROTEIN KINASE SD2-5"/>
    <property type="match status" value="1"/>
</dbReference>
<evidence type="ECO:0000256" key="9">
    <source>
        <dbReference type="ARBA" id="ARBA00022989"/>
    </source>
</evidence>
<keyword evidence="10 16" id="KW-0472">Membrane</keyword>
<evidence type="ECO:0000256" key="14">
    <source>
        <dbReference type="ARBA" id="ARBA00023277"/>
    </source>
</evidence>
<comment type="similarity">
    <text evidence="3">Belongs to the glycosyltransferase GT106 family.</text>
</comment>
<dbReference type="AlphaFoldDB" id="A0AAD5IJ17"/>
<keyword evidence="13" id="KW-0294">Fucose metabolism</keyword>
<evidence type="ECO:0000256" key="16">
    <source>
        <dbReference type="SAM" id="Phobius"/>
    </source>
</evidence>
<protein>
    <recommendedName>
        <fullName evidence="15">O-fucosyltransferase family protein</fullName>
    </recommendedName>
</protein>
<evidence type="ECO:0000256" key="2">
    <source>
        <dbReference type="ARBA" id="ARBA00004881"/>
    </source>
</evidence>
<evidence type="ECO:0000256" key="7">
    <source>
        <dbReference type="ARBA" id="ARBA00022729"/>
    </source>
</evidence>
<dbReference type="Pfam" id="PF01453">
    <property type="entry name" value="B_lectin"/>
    <property type="match status" value="2"/>
</dbReference>
<evidence type="ECO:0000313" key="19">
    <source>
        <dbReference type="Proteomes" id="UP001064489"/>
    </source>
</evidence>
<dbReference type="EMBL" id="JAJSOW010000105">
    <property type="protein sequence ID" value="KAI9165293.1"/>
    <property type="molecule type" value="Genomic_DNA"/>
</dbReference>
<evidence type="ECO:0000256" key="8">
    <source>
        <dbReference type="ARBA" id="ARBA00022968"/>
    </source>
</evidence>
<dbReference type="Pfam" id="PF13456">
    <property type="entry name" value="RVT_3"/>
    <property type="match status" value="1"/>
</dbReference>
<feature type="domain" description="Bulb-type lectin" evidence="17">
    <location>
        <begin position="284"/>
        <end position="400"/>
    </location>
</feature>
<dbReference type="InterPro" id="IPR036397">
    <property type="entry name" value="RNaseH_sf"/>
</dbReference>
<dbReference type="Gene3D" id="2.90.10.10">
    <property type="entry name" value="Bulb-type lectin domain"/>
    <property type="match status" value="4"/>
</dbReference>
<dbReference type="InterPro" id="IPR051343">
    <property type="entry name" value="G-type_lectin_kinases/EP1-like"/>
</dbReference>
<dbReference type="InterPro" id="IPR044730">
    <property type="entry name" value="RNase_H-like_dom_plant"/>
</dbReference>
<name>A0AAD5IJ17_ACENE</name>
<feature type="domain" description="Bulb-type lectin" evidence="17">
    <location>
        <begin position="162"/>
        <end position="281"/>
    </location>
</feature>
<dbReference type="GO" id="GO:0048544">
    <property type="term" value="P:recognition of pollen"/>
    <property type="evidence" value="ECO:0007669"/>
    <property type="project" value="InterPro"/>
</dbReference>
<comment type="subcellular location">
    <subcellularLocation>
        <location evidence="1">Membrane</location>
        <topology evidence="1">Single-pass type II membrane protein</topology>
    </subcellularLocation>
</comment>
<evidence type="ECO:0000313" key="18">
    <source>
        <dbReference type="EMBL" id="KAI9165293.1"/>
    </source>
</evidence>
<dbReference type="GO" id="GO:0016757">
    <property type="term" value="F:glycosyltransferase activity"/>
    <property type="evidence" value="ECO:0007669"/>
    <property type="project" value="UniProtKB-KW"/>
</dbReference>
<reference evidence="18" key="2">
    <citation type="submission" date="2023-02" db="EMBL/GenBank/DDBJ databases">
        <authorList>
            <person name="Swenson N.G."/>
            <person name="Wegrzyn J.L."/>
            <person name="Mcevoy S.L."/>
        </authorList>
    </citation>
    <scope>NUCLEOTIDE SEQUENCE</scope>
    <source>
        <strain evidence="18">91603</strain>
        <tissue evidence="18">Leaf</tissue>
    </source>
</reference>
<evidence type="ECO:0000256" key="11">
    <source>
        <dbReference type="ARBA" id="ARBA00023157"/>
    </source>
</evidence>
<evidence type="ECO:0000256" key="10">
    <source>
        <dbReference type="ARBA" id="ARBA00023136"/>
    </source>
</evidence>
<keyword evidence="8" id="KW-0735">Signal-anchor</keyword>
<evidence type="ECO:0000256" key="4">
    <source>
        <dbReference type="ARBA" id="ARBA00022676"/>
    </source>
</evidence>
<dbReference type="SMART" id="SM00108">
    <property type="entry name" value="B_lectin"/>
    <property type="match status" value="2"/>
</dbReference>
<feature type="transmembrane region" description="Helical" evidence="16">
    <location>
        <begin position="969"/>
        <end position="992"/>
    </location>
</feature>
<dbReference type="InterPro" id="IPR036426">
    <property type="entry name" value="Bulb-type_lectin_dom_sf"/>
</dbReference>
<keyword evidence="4" id="KW-0328">Glycosyltransferase</keyword>
<organism evidence="18 19">
    <name type="scientific">Acer negundo</name>
    <name type="common">Box elder</name>
    <dbReference type="NCBI Taxonomy" id="4023"/>
    <lineage>
        <taxon>Eukaryota</taxon>
        <taxon>Viridiplantae</taxon>
        <taxon>Streptophyta</taxon>
        <taxon>Embryophyta</taxon>
        <taxon>Tracheophyta</taxon>
        <taxon>Spermatophyta</taxon>
        <taxon>Magnoliopsida</taxon>
        <taxon>eudicotyledons</taxon>
        <taxon>Gunneridae</taxon>
        <taxon>Pentapetalae</taxon>
        <taxon>rosids</taxon>
        <taxon>malvids</taxon>
        <taxon>Sapindales</taxon>
        <taxon>Sapindaceae</taxon>
        <taxon>Hippocastanoideae</taxon>
        <taxon>Acereae</taxon>
        <taxon>Acer</taxon>
    </lineage>
</organism>
<proteinExistence type="inferred from homology"/>